<keyword evidence="1" id="KW-0812">Transmembrane</keyword>
<feature type="transmembrane region" description="Helical" evidence="1">
    <location>
        <begin position="97"/>
        <end position="119"/>
    </location>
</feature>
<organism evidence="2">
    <name type="scientific">Terrestrivirus sp</name>
    <dbReference type="NCBI Taxonomy" id="2487775"/>
    <lineage>
        <taxon>Viruses</taxon>
        <taxon>Varidnaviria</taxon>
        <taxon>Bamfordvirae</taxon>
        <taxon>Nucleocytoviricota</taxon>
        <taxon>Megaviricetes</taxon>
        <taxon>Imitervirales</taxon>
        <taxon>Mimiviridae</taxon>
        <taxon>Klosneuvirinae</taxon>
    </lineage>
</organism>
<protein>
    <submittedName>
        <fullName evidence="2">Uncharacterized protein</fullName>
    </submittedName>
</protein>
<keyword evidence="1" id="KW-0472">Membrane</keyword>
<keyword evidence="1" id="KW-1133">Transmembrane helix</keyword>
<accession>A0A3G4ZL74</accession>
<feature type="transmembrane region" description="Helical" evidence="1">
    <location>
        <begin position="58"/>
        <end position="77"/>
    </location>
</feature>
<feature type="transmembrane region" description="Helical" evidence="1">
    <location>
        <begin position="7"/>
        <end position="32"/>
    </location>
</feature>
<dbReference type="EMBL" id="MK071980">
    <property type="protein sequence ID" value="AYV75602.1"/>
    <property type="molecule type" value="Genomic_DNA"/>
</dbReference>
<gene>
    <name evidence="2" type="ORF">Terrestrivirus2_110</name>
</gene>
<evidence type="ECO:0000313" key="2">
    <source>
        <dbReference type="EMBL" id="AYV75602.1"/>
    </source>
</evidence>
<reference evidence="2" key="1">
    <citation type="submission" date="2018-10" db="EMBL/GenBank/DDBJ databases">
        <title>Hidden diversity of soil giant viruses.</title>
        <authorList>
            <person name="Schulz F."/>
            <person name="Alteio L."/>
            <person name="Goudeau D."/>
            <person name="Ryan E.M."/>
            <person name="Malmstrom R.R."/>
            <person name="Blanchard J."/>
            <person name="Woyke T."/>
        </authorList>
    </citation>
    <scope>NUCLEOTIDE SEQUENCE</scope>
    <source>
        <strain evidence="2">TEV1</strain>
    </source>
</reference>
<evidence type="ECO:0000256" key="1">
    <source>
        <dbReference type="SAM" id="Phobius"/>
    </source>
</evidence>
<sequence length="184" mass="19848">MGLREALAGCCACLGACLGGCGLIIFLLAFVFSELGFAISGSVILAQNNGIMHGPWNVWIYVLVQVLLLYISFFGLANDQRTKTETDSNGKKNTVTVSKSSGFINLAMFGISIWGLVIYNQMDSVNREMYQTLYPSLLLYLQAVTTYFLILYIIAAVIAVLACCGICLGSCAGSSDSRSNFSFP</sequence>
<name>A0A3G4ZL74_9VIRU</name>
<feature type="transmembrane region" description="Helical" evidence="1">
    <location>
        <begin position="139"/>
        <end position="168"/>
    </location>
</feature>
<proteinExistence type="predicted"/>